<keyword evidence="1" id="KW-0472">Membrane</keyword>
<comment type="caution">
    <text evidence="3">The sequence shown here is derived from an EMBL/GenBank/DDBJ whole genome shotgun (WGS) entry which is preliminary data.</text>
</comment>
<sequence length="154" mass="17458">MAKKIGSWLLVALWASVIFYASSQPYEKQDMKPVWEENLPTEWIDENAAFIEVPYAGEWVSVAEDGAAAVIEFFVRKAAHLGTYFILAVLLYNATRNPAVSWVLAVLYAMSDEYHQSLTPNRSPHWEDVVIDAVGALLGVLLCTMIIKRRKKRR</sequence>
<dbReference type="Proteomes" id="UP001596549">
    <property type="component" value="Unassembled WGS sequence"/>
</dbReference>
<evidence type="ECO:0000259" key="2">
    <source>
        <dbReference type="Pfam" id="PF04892"/>
    </source>
</evidence>
<keyword evidence="1" id="KW-1133">Transmembrane helix</keyword>
<dbReference type="NCBIfam" id="NF037970">
    <property type="entry name" value="vanZ_1"/>
    <property type="match status" value="1"/>
</dbReference>
<keyword evidence="4" id="KW-1185">Reference proteome</keyword>
<dbReference type="InterPro" id="IPR006976">
    <property type="entry name" value="VanZ-like"/>
</dbReference>
<name>A0ABW2NLB3_9BACL</name>
<evidence type="ECO:0000313" key="3">
    <source>
        <dbReference type="EMBL" id="MFC7371402.1"/>
    </source>
</evidence>
<evidence type="ECO:0000256" key="1">
    <source>
        <dbReference type="SAM" id="Phobius"/>
    </source>
</evidence>
<proteinExistence type="predicted"/>
<gene>
    <name evidence="3" type="ORF">ACFQPF_06920</name>
</gene>
<dbReference type="RefSeq" id="WP_379747937.1">
    <property type="nucleotide sequence ID" value="NZ_JBHTCP010000013.1"/>
</dbReference>
<organism evidence="3 4">
    <name type="scientific">Fictibacillus iocasae</name>
    <dbReference type="NCBI Taxonomy" id="2715437"/>
    <lineage>
        <taxon>Bacteria</taxon>
        <taxon>Bacillati</taxon>
        <taxon>Bacillota</taxon>
        <taxon>Bacilli</taxon>
        <taxon>Bacillales</taxon>
        <taxon>Fictibacillaceae</taxon>
        <taxon>Fictibacillus</taxon>
    </lineage>
</organism>
<reference evidence="4" key="1">
    <citation type="journal article" date="2019" name="Int. J. Syst. Evol. Microbiol.">
        <title>The Global Catalogue of Microorganisms (GCM) 10K type strain sequencing project: providing services to taxonomists for standard genome sequencing and annotation.</title>
        <authorList>
            <consortium name="The Broad Institute Genomics Platform"/>
            <consortium name="The Broad Institute Genome Sequencing Center for Infectious Disease"/>
            <person name="Wu L."/>
            <person name="Ma J."/>
        </authorList>
    </citation>
    <scope>NUCLEOTIDE SEQUENCE [LARGE SCALE GENOMIC DNA]</scope>
    <source>
        <strain evidence="4">NBRC 106396</strain>
    </source>
</reference>
<dbReference type="PIRSF" id="PIRSF019083">
    <property type="entry name" value="UCP019083_VanZ"/>
    <property type="match status" value="1"/>
</dbReference>
<protein>
    <submittedName>
        <fullName evidence="3">VanZ family protein</fullName>
    </submittedName>
</protein>
<dbReference type="InterPro" id="IPR016747">
    <property type="entry name" value="Phosphotransbutyrylase"/>
</dbReference>
<feature type="transmembrane region" description="Helical" evidence="1">
    <location>
        <begin position="129"/>
        <end position="147"/>
    </location>
</feature>
<accession>A0ABW2NLB3</accession>
<keyword evidence="1" id="KW-0812">Transmembrane</keyword>
<feature type="domain" description="VanZ-like" evidence="2">
    <location>
        <begin position="8"/>
        <end position="145"/>
    </location>
</feature>
<dbReference type="EMBL" id="JBHTCP010000013">
    <property type="protein sequence ID" value="MFC7371402.1"/>
    <property type="molecule type" value="Genomic_DNA"/>
</dbReference>
<dbReference type="Pfam" id="PF04892">
    <property type="entry name" value="VanZ"/>
    <property type="match status" value="1"/>
</dbReference>
<evidence type="ECO:0000313" key="4">
    <source>
        <dbReference type="Proteomes" id="UP001596549"/>
    </source>
</evidence>